<evidence type="ECO:0000256" key="1">
    <source>
        <dbReference type="SAM" id="Phobius"/>
    </source>
</evidence>
<name>A0AAN9YVN1_9PEZI</name>
<keyword evidence="1" id="KW-0812">Transmembrane</keyword>
<organism evidence="2 3">
    <name type="scientific">Diatrype stigma</name>
    <dbReference type="NCBI Taxonomy" id="117547"/>
    <lineage>
        <taxon>Eukaryota</taxon>
        <taxon>Fungi</taxon>
        <taxon>Dikarya</taxon>
        <taxon>Ascomycota</taxon>
        <taxon>Pezizomycotina</taxon>
        <taxon>Sordariomycetes</taxon>
        <taxon>Xylariomycetidae</taxon>
        <taxon>Xylariales</taxon>
        <taxon>Diatrypaceae</taxon>
        <taxon>Diatrype</taxon>
    </lineage>
</organism>
<dbReference type="Gene3D" id="3.40.50.300">
    <property type="entry name" value="P-loop containing nucleotide triphosphate hydrolases"/>
    <property type="match status" value="1"/>
</dbReference>
<feature type="transmembrane region" description="Helical" evidence="1">
    <location>
        <begin position="241"/>
        <end position="266"/>
    </location>
</feature>
<dbReference type="SUPFAM" id="SSF52540">
    <property type="entry name" value="P-loop containing nucleoside triphosphate hydrolases"/>
    <property type="match status" value="1"/>
</dbReference>
<keyword evidence="1" id="KW-1133">Transmembrane helix</keyword>
<sequence length="275" mass="31594">MARTPGSQAPEGLKVINASLFRMGTKSMSEAYKILGYRTHHALDNVMDNPWGLVEKAAEAKWPKTSKGGSILRPFTRHDWDAVWGPYEVVTDLASPFAPDLIKCYPEAKVVIVRRDFETWWPSFQTELLDRFFNTQTAILAFIGSRVFGMRSAHALRNIYYGFFDARNVHEIQDHARAAYDRYFEEIRELVPPERRLEYRMGSGWEPLCTFLGKEVPDVEFPFVNSRDKHGKEIQTNTRNLYLMFLKLAMLWGLGATAVVCVAWYLSEGAGNWAR</sequence>
<dbReference type="Pfam" id="PF17784">
    <property type="entry name" value="Sulfotransfer_4"/>
    <property type="match status" value="1"/>
</dbReference>
<dbReference type="PANTHER" id="PTHR36978">
    <property type="entry name" value="P-LOOP CONTAINING NUCLEOTIDE TRIPHOSPHATE HYDROLASE"/>
    <property type="match status" value="1"/>
</dbReference>
<gene>
    <name evidence="2" type="ORF">SLS62_002457</name>
</gene>
<accession>A0AAN9YVN1</accession>
<evidence type="ECO:0008006" key="4">
    <source>
        <dbReference type="Google" id="ProtNLM"/>
    </source>
</evidence>
<proteinExistence type="predicted"/>
<keyword evidence="3" id="KW-1185">Reference proteome</keyword>
<evidence type="ECO:0000313" key="3">
    <source>
        <dbReference type="Proteomes" id="UP001320420"/>
    </source>
</evidence>
<reference evidence="2 3" key="1">
    <citation type="submission" date="2024-02" db="EMBL/GenBank/DDBJ databases">
        <title>De novo assembly and annotation of 12 fungi associated with fruit tree decline syndrome in Ontario, Canada.</title>
        <authorList>
            <person name="Sulman M."/>
            <person name="Ellouze W."/>
            <person name="Ilyukhin E."/>
        </authorList>
    </citation>
    <scope>NUCLEOTIDE SEQUENCE [LARGE SCALE GENOMIC DNA]</scope>
    <source>
        <strain evidence="2 3">M11/M66-122</strain>
    </source>
</reference>
<dbReference type="AlphaFoldDB" id="A0AAN9YVN1"/>
<comment type="caution">
    <text evidence="2">The sequence shown here is derived from an EMBL/GenBank/DDBJ whole genome shotgun (WGS) entry which is preliminary data.</text>
</comment>
<dbReference type="InterPro" id="IPR027417">
    <property type="entry name" value="P-loop_NTPase"/>
</dbReference>
<dbReference type="InterPro" id="IPR040632">
    <property type="entry name" value="Sulfotransfer_4"/>
</dbReference>
<keyword evidence="1" id="KW-0472">Membrane</keyword>
<evidence type="ECO:0000313" key="2">
    <source>
        <dbReference type="EMBL" id="KAK7755525.1"/>
    </source>
</evidence>
<dbReference type="Proteomes" id="UP001320420">
    <property type="component" value="Unassembled WGS sequence"/>
</dbReference>
<dbReference type="EMBL" id="JAKJXP020000012">
    <property type="protein sequence ID" value="KAK7755525.1"/>
    <property type="molecule type" value="Genomic_DNA"/>
</dbReference>
<protein>
    <recommendedName>
        <fullName evidence="4">Efflux pump antibiotic resistance protein</fullName>
    </recommendedName>
</protein>
<dbReference type="PANTHER" id="PTHR36978:SF4">
    <property type="entry name" value="P-LOOP CONTAINING NUCLEOSIDE TRIPHOSPHATE HYDROLASE PROTEIN"/>
    <property type="match status" value="1"/>
</dbReference>